<sequence length="43" mass="4435">MGRLVAPIASGRQAAAASPGRIVISFRRGGLVQSERAVAGDER</sequence>
<dbReference type="KEGG" id="lab:LA76x_0943"/>
<organism evidence="1 2">
    <name type="scientific">Lysobacter antibioticus</name>
    <dbReference type="NCBI Taxonomy" id="84531"/>
    <lineage>
        <taxon>Bacteria</taxon>
        <taxon>Pseudomonadati</taxon>
        <taxon>Pseudomonadota</taxon>
        <taxon>Gammaproteobacteria</taxon>
        <taxon>Lysobacterales</taxon>
        <taxon>Lysobacteraceae</taxon>
        <taxon>Lysobacter</taxon>
    </lineage>
</organism>
<reference evidence="1 2" key="1">
    <citation type="journal article" date="2015" name="BMC Genomics">
        <title>Comparative genomics and metabolic profiling of the genus Lysobacter.</title>
        <authorList>
            <person name="de Bruijn I."/>
            <person name="Cheng X."/>
            <person name="de Jager V."/>
            <person name="Exposito R.G."/>
            <person name="Watrous J."/>
            <person name="Patel N."/>
            <person name="Postma J."/>
            <person name="Dorrestein P.C."/>
            <person name="Kobayashi D."/>
            <person name="Raaijmakers J.M."/>
        </authorList>
    </citation>
    <scope>NUCLEOTIDE SEQUENCE [LARGE SCALE GENOMIC DNA]</scope>
    <source>
        <strain evidence="1 2">76</strain>
    </source>
</reference>
<protein>
    <submittedName>
        <fullName evidence="1">Uncharacterized protein</fullName>
    </submittedName>
</protein>
<accession>A0A0S2F6G0</accession>
<dbReference type="STRING" id="84531.LA76x_0943"/>
<dbReference type="AlphaFoldDB" id="A0A0S2F6G0"/>
<evidence type="ECO:0000313" key="2">
    <source>
        <dbReference type="Proteomes" id="UP000060787"/>
    </source>
</evidence>
<evidence type="ECO:0000313" key="1">
    <source>
        <dbReference type="EMBL" id="ALN79104.1"/>
    </source>
</evidence>
<dbReference type="PATRIC" id="fig|84531.8.peg.969"/>
<proteinExistence type="predicted"/>
<dbReference type="Proteomes" id="UP000060787">
    <property type="component" value="Chromosome"/>
</dbReference>
<gene>
    <name evidence="1" type="ORF">LA76x_0943</name>
</gene>
<keyword evidence="2" id="KW-1185">Reference proteome</keyword>
<dbReference type="EMBL" id="CP011129">
    <property type="protein sequence ID" value="ALN79104.1"/>
    <property type="molecule type" value="Genomic_DNA"/>
</dbReference>
<name>A0A0S2F6G0_LYSAN</name>